<dbReference type="Proteomes" id="UP001216150">
    <property type="component" value="Unassembled WGS sequence"/>
</dbReference>
<keyword evidence="2" id="KW-1185">Reference proteome</keyword>
<gene>
    <name evidence="1" type="ORF">N7450_000969</name>
</gene>
<dbReference type="EMBL" id="JAQJAC010000001">
    <property type="protein sequence ID" value="KAJ5599902.1"/>
    <property type="molecule type" value="Genomic_DNA"/>
</dbReference>
<evidence type="ECO:0000313" key="2">
    <source>
        <dbReference type="Proteomes" id="UP001216150"/>
    </source>
</evidence>
<evidence type="ECO:0000313" key="1">
    <source>
        <dbReference type="EMBL" id="KAJ5599902.1"/>
    </source>
</evidence>
<reference evidence="1 2" key="1">
    <citation type="journal article" date="2023" name="IMA Fungus">
        <title>Comparative genomic study of the Penicillium genus elucidates a diverse pangenome and 15 lateral gene transfer events.</title>
        <authorList>
            <person name="Petersen C."/>
            <person name="Sorensen T."/>
            <person name="Nielsen M.R."/>
            <person name="Sondergaard T.E."/>
            <person name="Sorensen J.L."/>
            <person name="Fitzpatrick D.A."/>
            <person name="Frisvad J.C."/>
            <person name="Nielsen K.L."/>
        </authorList>
    </citation>
    <scope>NUCLEOTIDE SEQUENCE [LARGE SCALE GENOMIC DNA]</scope>
    <source>
        <strain evidence="1 2">IBT 29057</strain>
    </source>
</reference>
<protein>
    <submittedName>
        <fullName evidence="1">Uncharacterized protein</fullName>
    </submittedName>
</protein>
<comment type="caution">
    <text evidence="1">The sequence shown here is derived from an EMBL/GenBank/DDBJ whole genome shotgun (WGS) entry which is preliminary data.</text>
</comment>
<organism evidence="1 2">
    <name type="scientific">Penicillium hetheringtonii</name>
    <dbReference type="NCBI Taxonomy" id="911720"/>
    <lineage>
        <taxon>Eukaryota</taxon>
        <taxon>Fungi</taxon>
        <taxon>Dikarya</taxon>
        <taxon>Ascomycota</taxon>
        <taxon>Pezizomycotina</taxon>
        <taxon>Eurotiomycetes</taxon>
        <taxon>Eurotiomycetidae</taxon>
        <taxon>Eurotiales</taxon>
        <taxon>Aspergillaceae</taxon>
        <taxon>Penicillium</taxon>
    </lineage>
</organism>
<proteinExistence type="predicted"/>
<dbReference type="AlphaFoldDB" id="A0AAD6E3P0"/>
<accession>A0AAD6E3P0</accession>
<sequence length="128" mass="13762">MALPTRAIKAGVDLMEIAFLGAPSKITKIFNCNGSPGDILSPRVGIISEKLGLTMKVGGKYTENGQEFMKINIVPNNHAQNPSLRDLARNHPNKIVSQASIKTNVAPADHAAAAEKLFKDLSDNVLDR</sequence>
<name>A0AAD6E3P0_9EURO</name>